<proteinExistence type="predicted"/>
<dbReference type="SUPFAM" id="SSF52151">
    <property type="entry name" value="FabD/lysophospholipase-like"/>
    <property type="match status" value="1"/>
</dbReference>
<evidence type="ECO:0000256" key="2">
    <source>
        <dbReference type="ARBA" id="ARBA00022553"/>
    </source>
</evidence>
<gene>
    <name evidence="4" type="ORF">PG994_013746</name>
</gene>
<dbReference type="EMBL" id="JAQQWL010000015">
    <property type="protein sequence ID" value="KAK8040739.1"/>
    <property type="molecule type" value="Genomic_DNA"/>
</dbReference>
<protein>
    <submittedName>
        <fullName evidence="4">Fatty acid synthase S-acetyltransferase</fullName>
    </submittedName>
</protein>
<dbReference type="RefSeq" id="XP_066708284.1">
    <property type="nucleotide sequence ID" value="XM_066865155.1"/>
</dbReference>
<reference evidence="4 5" key="1">
    <citation type="submission" date="2023-01" db="EMBL/GenBank/DDBJ databases">
        <title>Analysis of 21 Apiospora genomes using comparative genomics revels a genus with tremendous synthesis potential of carbohydrate active enzymes and secondary metabolites.</title>
        <authorList>
            <person name="Sorensen T."/>
        </authorList>
    </citation>
    <scope>NUCLEOTIDE SEQUENCE [LARGE SCALE GENOMIC DNA]</scope>
    <source>
        <strain evidence="4 5">CBS 135458</strain>
    </source>
</reference>
<keyword evidence="2" id="KW-0597">Phosphoprotein</keyword>
<dbReference type="Proteomes" id="UP001480595">
    <property type="component" value="Unassembled WGS sequence"/>
</dbReference>
<dbReference type="PANTHER" id="PTHR43775">
    <property type="entry name" value="FATTY ACID SYNTHASE"/>
    <property type="match status" value="1"/>
</dbReference>
<dbReference type="Pfam" id="PF00698">
    <property type="entry name" value="Acyl_transf_1"/>
    <property type="match status" value="1"/>
</dbReference>
<evidence type="ECO:0000313" key="4">
    <source>
        <dbReference type="EMBL" id="KAK8040739.1"/>
    </source>
</evidence>
<dbReference type="InterPro" id="IPR016035">
    <property type="entry name" value="Acyl_Trfase/lysoPLipase"/>
</dbReference>
<dbReference type="PANTHER" id="PTHR43775:SF37">
    <property type="entry name" value="SI:DKEY-61P9.11"/>
    <property type="match status" value="1"/>
</dbReference>
<name>A0ABR1T2D7_9PEZI</name>
<evidence type="ECO:0000313" key="5">
    <source>
        <dbReference type="Proteomes" id="UP001480595"/>
    </source>
</evidence>
<dbReference type="Gene3D" id="3.40.366.10">
    <property type="entry name" value="Malonyl-Coenzyme A Acyl Carrier Protein, domain 2"/>
    <property type="match status" value="1"/>
</dbReference>
<accession>A0ABR1T2D7</accession>
<keyword evidence="5" id="KW-1185">Reference proteome</keyword>
<sequence length="81" mass="8362">MGHPLSIAVQIGLVDVLHSWGVRPDFVVGYSSGEMAAVYASGSVTAEAAMAAATFRGTTSSEEVKSKRGTMAAIGLGRYNI</sequence>
<dbReference type="InterPro" id="IPR014043">
    <property type="entry name" value="Acyl_transferase_dom"/>
</dbReference>
<dbReference type="InterPro" id="IPR001227">
    <property type="entry name" value="Ac_transferase_dom_sf"/>
</dbReference>
<dbReference type="GeneID" id="92098218"/>
<comment type="caution">
    <text evidence="4">The sequence shown here is derived from an EMBL/GenBank/DDBJ whole genome shotgun (WGS) entry which is preliminary data.</text>
</comment>
<evidence type="ECO:0000256" key="1">
    <source>
        <dbReference type="ARBA" id="ARBA00022450"/>
    </source>
</evidence>
<evidence type="ECO:0000259" key="3">
    <source>
        <dbReference type="Pfam" id="PF00698"/>
    </source>
</evidence>
<organism evidence="4 5">
    <name type="scientific">Apiospora phragmitis</name>
    <dbReference type="NCBI Taxonomy" id="2905665"/>
    <lineage>
        <taxon>Eukaryota</taxon>
        <taxon>Fungi</taxon>
        <taxon>Dikarya</taxon>
        <taxon>Ascomycota</taxon>
        <taxon>Pezizomycotina</taxon>
        <taxon>Sordariomycetes</taxon>
        <taxon>Xylariomycetidae</taxon>
        <taxon>Amphisphaeriales</taxon>
        <taxon>Apiosporaceae</taxon>
        <taxon>Apiospora</taxon>
    </lineage>
</organism>
<dbReference type="InterPro" id="IPR050091">
    <property type="entry name" value="PKS_NRPS_Biosynth_Enz"/>
</dbReference>
<feature type="domain" description="Malonyl-CoA:ACP transacylase (MAT)" evidence="3">
    <location>
        <begin position="7"/>
        <end position="76"/>
    </location>
</feature>
<keyword evidence="1" id="KW-0596">Phosphopantetheine</keyword>